<dbReference type="EMBL" id="DVIR01000054">
    <property type="protein sequence ID" value="HIS24853.1"/>
    <property type="molecule type" value="Genomic_DNA"/>
</dbReference>
<reference evidence="3" key="1">
    <citation type="submission" date="2020-10" db="EMBL/GenBank/DDBJ databases">
        <authorList>
            <person name="Gilroy R."/>
        </authorList>
    </citation>
    <scope>NUCLEOTIDE SEQUENCE</scope>
    <source>
        <strain evidence="3">CHK157-1446</strain>
    </source>
</reference>
<dbReference type="AlphaFoldDB" id="A0A9D1JI21"/>
<feature type="signal peptide" evidence="2">
    <location>
        <begin position="1"/>
        <end position="20"/>
    </location>
</feature>
<sequence length="269" mass="28974">MMNYKARIAAALLCAAMAVAACGCGSGTQEQGEQTSAAQTTVSAEPVQTDTAPVTVPTEPAVTSADITSAQESEITAAGTDMTGADEEVSIEELDLSAPRCLELLNSDHVHAKLIEAVSYDNEETSSIEREYYVDGENAVYINGSQKIIMDADTVTVADLDNMTYYRYERQGGEGSANFGYGIDNYSFYFTETSSDGTWTEVYNVSAHGGTLVSTWTFFPSGTITVSDVSPEFGSYYWYSFELIETDVSGMDMGLPDGMTEVEYDDSGM</sequence>
<dbReference type="Proteomes" id="UP000823982">
    <property type="component" value="Unassembled WGS sequence"/>
</dbReference>
<feature type="region of interest" description="Disordered" evidence="1">
    <location>
        <begin position="28"/>
        <end position="51"/>
    </location>
</feature>
<comment type="caution">
    <text evidence="3">The sequence shown here is derived from an EMBL/GenBank/DDBJ whole genome shotgun (WGS) entry which is preliminary data.</text>
</comment>
<accession>A0A9D1JI21</accession>
<name>A0A9D1JI21_9FIRM</name>
<evidence type="ECO:0000256" key="2">
    <source>
        <dbReference type="SAM" id="SignalP"/>
    </source>
</evidence>
<protein>
    <recommendedName>
        <fullName evidence="5">Lipoprotein</fullName>
    </recommendedName>
</protein>
<feature type="chain" id="PRO_5038372639" description="Lipoprotein" evidence="2">
    <location>
        <begin position="21"/>
        <end position="269"/>
    </location>
</feature>
<evidence type="ECO:0000313" key="4">
    <source>
        <dbReference type="Proteomes" id="UP000823982"/>
    </source>
</evidence>
<gene>
    <name evidence="3" type="ORF">IAD01_05565</name>
</gene>
<keyword evidence="2" id="KW-0732">Signal</keyword>
<evidence type="ECO:0008006" key="5">
    <source>
        <dbReference type="Google" id="ProtNLM"/>
    </source>
</evidence>
<reference evidence="3" key="2">
    <citation type="journal article" date="2021" name="PeerJ">
        <title>Extensive microbial diversity within the chicken gut microbiome revealed by metagenomics and culture.</title>
        <authorList>
            <person name="Gilroy R."/>
            <person name="Ravi A."/>
            <person name="Getino M."/>
            <person name="Pursley I."/>
            <person name="Horton D.L."/>
            <person name="Alikhan N.F."/>
            <person name="Baker D."/>
            <person name="Gharbi K."/>
            <person name="Hall N."/>
            <person name="Watson M."/>
            <person name="Adriaenssens E.M."/>
            <person name="Foster-Nyarko E."/>
            <person name="Jarju S."/>
            <person name="Secka A."/>
            <person name="Antonio M."/>
            <person name="Oren A."/>
            <person name="Chaudhuri R.R."/>
            <person name="La Ragione R."/>
            <person name="Hildebrand F."/>
            <person name="Pallen M.J."/>
        </authorList>
    </citation>
    <scope>NUCLEOTIDE SEQUENCE</scope>
    <source>
        <strain evidence="3">CHK157-1446</strain>
    </source>
</reference>
<proteinExistence type="predicted"/>
<evidence type="ECO:0000313" key="3">
    <source>
        <dbReference type="EMBL" id="HIS24853.1"/>
    </source>
</evidence>
<evidence type="ECO:0000256" key="1">
    <source>
        <dbReference type="SAM" id="MobiDB-lite"/>
    </source>
</evidence>
<dbReference type="PROSITE" id="PS51257">
    <property type="entry name" value="PROKAR_LIPOPROTEIN"/>
    <property type="match status" value="1"/>
</dbReference>
<organism evidence="3 4">
    <name type="scientific">Candidatus Faeciplasma gallinarum</name>
    <dbReference type="NCBI Taxonomy" id="2840799"/>
    <lineage>
        <taxon>Bacteria</taxon>
        <taxon>Bacillati</taxon>
        <taxon>Bacillota</taxon>
        <taxon>Clostridia</taxon>
        <taxon>Eubacteriales</taxon>
        <taxon>Oscillospiraceae</taxon>
        <taxon>Oscillospiraceae incertae sedis</taxon>
        <taxon>Candidatus Faeciplasma</taxon>
    </lineage>
</organism>